<accession>A0AA49HGZ1</accession>
<dbReference type="EMBL" id="MW892741">
    <property type="protein sequence ID" value="UVZ35150.1"/>
    <property type="molecule type" value="Genomic_DNA"/>
</dbReference>
<sequence>MTNRYGNCLLCEQIVYINKRYSNKVSDQFFNRFRAVLKHNRVLCITCYREVYINKYIIMNNNTNFL</sequence>
<reference evidence="1" key="1">
    <citation type="journal article" date="1968" name="J. Invertebr. Pathol.">
        <title>A previously undescribed polyhedrosis of the zebra caterpillar, Ceramica picta.</title>
        <authorList>
            <person name="Adams J.R."/>
            <person name="Wallis R.L."/>
            <person name="Wilcox T.A."/>
            <person name="Faust R.M."/>
        </authorList>
    </citation>
    <scope>NUCLEOTIDE SEQUENCE</scope>
    <source>
        <strain evidence="1">185</strain>
        <strain evidence="2">600</strain>
    </source>
</reference>
<name>A0AA49HGZ1_NPVMC</name>
<reference evidence="1" key="2">
    <citation type="submission" date="2021-04" db="EMBL/GenBank/DDBJ databases">
        <title>Melanchra picta nucleopolyhedrovirus is an isolate of species Mamestra configurata nucleopolyhedrovirus A.</title>
        <authorList>
            <person name="Harrison R.L."/>
            <person name="Rowley D.L."/>
        </authorList>
    </citation>
    <scope>NUCLEOTIDE SEQUENCE</scope>
    <source>
        <strain evidence="1">185</strain>
        <strain evidence="2">600</strain>
    </source>
</reference>
<protein>
    <submittedName>
        <fullName evidence="1">Uncharacterized protein</fullName>
    </submittedName>
</protein>
<organism evidence="1">
    <name type="scientific">Melanchra picta nucleopolyhedrovirus</name>
    <dbReference type="NCBI Taxonomy" id="2975247"/>
    <lineage>
        <taxon>Viruses</taxon>
        <taxon>Viruses incertae sedis</taxon>
        <taxon>Naldaviricetes</taxon>
        <taxon>Lefavirales</taxon>
        <taxon>Baculoviridae</taxon>
        <taxon>Alphabaculovirus</taxon>
        <taxon>Alphabaculovirus maconfiguratae</taxon>
    </lineage>
</organism>
<proteinExistence type="predicted"/>
<evidence type="ECO:0000313" key="2">
    <source>
        <dbReference type="EMBL" id="UVZ35150.1"/>
    </source>
</evidence>
<evidence type="ECO:0000313" key="1">
    <source>
        <dbReference type="EMBL" id="UVZ34978.1"/>
    </source>
</evidence>
<dbReference type="EMBL" id="MW892740">
    <property type="protein sequence ID" value="UVZ34978.1"/>
    <property type="molecule type" value="Genomic_DNA"/>
</dbReference>